<dbReference type="SMART" id="SM00861">
    <property type="entry name" value="Transket_pyr"/>
    <property type="match status" value="1"/>
</dbReference>
<dbReference type="EMBL" id="CP042817">
    <property type="protein sequence ID" value="QEJ98853.1"/>
    <property type="molecule type" value="Genomic_DNA"/>
</dbReference>
<keyword evidence="4 15" id="KW-0808">Transferase</keyword>
<dbReference type="InterPro" id="IPR009014">
    <property type="entry name" value="Transketo_C/PFOR_II"/>
</dbReference>
<feature type="binding site" evidence="11">
    <location>
        <position position="358"/>
    </location>
    <ligand>
        <name>substrate</name>
    </ligand>
</feature>
<feature type="binding site" evidence="11">
    <location>
        <position position="462"/>
    </location>
    <ligand>
        <name>substrate</name>
    </ligand>
</feature>
<dbReference type="GO" id="GO:0005829">
    <property type="term" value="C:cytosol"/>
    <property type="evidence" value="ECO:0007669"/>
    <property type="project" value="TreeGrafter"/>
</dbReference>
<dbReference type="FunFam" id="3.40.50.970:FF:000004">
    <property type="entry name" value="Transketolase"/>
    <property type="match status" value="1"/>
</dbReference>
<accession>A0A0B7GWP7</accession>
<dbReference type="InterPro" id="IPR049557">
    <property type="entry name" value="Transketolase_CS"/>
</dbReference>
<reference evidence="18 20" key="3">
    <citation type="submission" date="2019-08" db="EMBL/GenBank/DDBJ databases">
        <authorList>
            <person name="Kuhnert P."/>
        </authorList>
    </citation>
    <scope>NUCLEOTIDE SEQUENCE [LARGE SCALE GENOMIC DNA]</scope>
    <source>
        <strain evidence="18 20">B36.5</strain>
    </source>
</reference>
<dbReference type="GeneID" id="57754056"/>
<dbReference type="GO" id="GO:0006098">
    <property type="term" value="P:pentose-phosphate shunt"/>
    <property type="evidence" value="ECO:0007669"/>
    <property type="project" value="TreeGrafter"/>
</dbReference>
<feature type="binding site" evidence="12">
    <location>
        <position position="438"/>
    </location>
    <ligand>
        <name>thiamine diphosphate</name>
        <dbReference type="ChEBI" id="CHEBI:58937"/>
    </ligand>
</feature>
<dbReference type="PANTHER" id="PTHR43522:SF2">
    <property type="entry name" value="TRANSKETOLASE 1-RELATED"/>
    <property type="match status" value="1"/>
</dbReference>
<comment type="similarity">
    <text evidence="1 15">Belongs to the transketolase family.</text>
</comment>
<dbReference type="EC" id="2.2.1.1" evidence="3 9"/>
<dbReference type="Proteomes" id="UP000042527">
    <property type="component" value="Unassembled WGS sequence"/>
</dbReference>
<keyword evidence="7 12" id="KW-0786">Thiamine pyrophosphate</keyword>
<feature type="domain" description="Transketolase-like pyrimidine-binding" evidence="16">
    <location>
        <begin position="355"/>
        <end position="526"/>
    </location>
</feature>
<feature type="binding site" evidence="13">
    <location>
        <position position="187"/>
    </location>
    <ligand>
        <name>Mg(2+)</name>
        <dbReference type="ChEBI" id="CHEBI:18420"/>
    </ligand>
</feature>
<dbReference type="SUPFAM" id="SSF52922">
    <property type="entry name" value="TK C-terminal domain-like"/>
    <property type="match status" value="1"/>
</dbReference>
<dbReference type="Proteomes" id="UP000323594">
    <property type="component" value="Chromosome"/>
</dbReference>
<keyword evidence="15" id="KW-0106">Calcium</keyword>
<comment type="function">
    <text evidence="15">Catalyzes the transfer of a two-carbon ketol group from a ketose donor to an aldose acceptor, via a covalent intermediate with the cofactor thiamine pyrophosphate.</text>
</comment>
<evidence type="ECO:0000256" key="13">
    <source>
        <dbReference type="PIRSR" id="PIRSR605478-4"/>
    </source>
</evidence>
<keyword evidence="19" id="KW-1185">Reference proteome</keyword>
<dbReference type="RefSeq" id="WP_044634407.1">
    <property type="nucleotide sequence ID" value="NZ_CDNC01000005.1"/>
</dbReference>
<sequence>MKKNELDSIALSIRSLSIDAIEKANSGHPGLPLGAAELAAVLYGNILKYNAENPNWHDRDRFILSAGHGSMLLYSILHLAGYPVTLDDIKTFRQIGSVCPGHPEYGYTPGVEATSGPLGQGVSMAVGFAIAESILAATYNTQEYEIVNHYTYALVGEGCLMEGVASEACSYAGTLQLGKLIVFYDENKISIDGSTEIAFTEDVEKRYEAYGWQVLRGSMYNYDEIEALVKKAKQDTRPSLIMLKSVIGKGAPTVENSAAAHGAPLGKEGVLAAKKALGLDPSKPFYVAPEAYAAFAEKKQKNAALENSWNTVFEKWSKAYPEKRKAWDQAFTKGGVLAELLEKVEQPSYTIEESIATRAGSKKALNAFAKVLPNLVGGSADLQGPNAVGIDGAKAFSASNRNGRYLHFGVREFGMAAIINGMQLHGGLRAFCATFAVFSDYLRPALRLAALMKIPSIYVFTHDSIFVGEDGPTHQPVETLASLRAIPNTLVLRPADAEETSEAWRIALAHSTGPVCLILSRQNLPILKKEDSNWRKTIECGAYIVQKGSDTPEVCILATGSEVELALRAAALSGKKVRVVSVLSKESFEKTPEELKRKITGTAKIITAEAGVRQGWEGLTESPQNCFSIEQFGESGPAKKVAEHLGFTAEALAKLL</sequence>
<evidence type="ECO:0000256" key="2">
    <source>
        <dbReference type="ARBA" id="ARBA00011738"/>
    </source>
</evidence>
<comment type="cofactor">
    <cofactor evidence="15">
        <name>Mg(2+)</name>
        <dbReference type="ChEBI" id="CHEBI:18420"/>
    </cofactor>
    <cofactor evidence="15">
        <name>Ca(2+)</name>
        <dbReference type="ChEBI" id="CHEBI:29108"/>
    </cofactor>
    <cofactor evidence="15">
        <name>Mn(2+)</name>
        <dbReference type="ChEBI" id="CHEBI:29035"/>
    </cofactor>
    <cofactor evidence="15">
        <name>Co(2+)</name>
        <dbReference type="ChEBI" id="CHEBI:48828"/>
    </cofactor>
    <text evidence="15">Binds 1 Mg(2+) ion per subunit. Can also utilize other divalent metal cations, such as Ca(2+), Mn(2+) and Co(2+).</text>
</comment>
<evidence type="ECO:0000256" key="3">
    <source>
        <dbReference type="ARBA" id="ARBA00013152"/>
    </source>
</evidence>
<dbReference type="CDD" id="cd07033">
    <property type="entry name" value="TPP_PYR_DXS_TK_like"/>
    <property type="match status" value="1"/>
</dbReference>
<dbReference type="Pfam" id="PF22613">
    <property type="entry name" value="Transketolase_C_1"/>
    <property type="match status" value="1"/>
</dbReference>
<keyword evidence="6 13" id="KW-0460">Magnesium</keyword>
<dbReference type="InterPro" id="IPR005478">
    <property type="entry name" value="Transketolase_bac-like"/>
</dbReference>
<evidence type="ECO:0000256" key="4">
    <source>
        <dbReference type="ARBA" id="ARBA00022679"/>
    </source>
</evidence>
<dbReference type="InterPro" id="IPR055152">
    <property type="entry name" value="Transketolase-like_C_2"/>
</dbReference>
<feature type="binding site" evidence="11">
    <location>
        <position position="28"/>
    </location>
    <ligand>
        <name>substrate</name>
    </ligand>
</feature>
<evidence type="ECO:0000256" key="10">
    <source>
        <dbReference type="PIRSR" id="PIRSR605478-1"/>
    </source>
</evidence>
<feature type="binding site" evidence="12">
    <location>
        <position position="187"/>
    </location>
    <ligand>
        <name>thiamine diphosphate</name>
        <dbReference type="ChEBI" id="CHEBI:58937"/>
    </ligand>
</feature>
<feature type="binding site" evidence="11">
    <location>
        <position position="474"/>
    </location>
    <ligand>
        <name>substrate</name>
    </ligand>
</feature>
<dbReference type="EMBL" id="CDNC01000005">
    <property type="protein sequence ID" value="CEM61046.1"/>
    <property type="molecule type" value="Genomic_DNA"/>
</dbReference>
<dbReference type="Gene3D" id="3.40.50.920">
    <property type="match status" value="1"/>
</dbReference>
<feature type="binding site" evidence="13">
    <location>
        <position position="189"/>
    </location>
    <ligand>
        <name>Mg(2+)</name>
        <dbReference type="ChEBI" id="CHEBI:18420"/>
    </ligand>
</feature>
<dbReference type="SUPFAM" id="SSF52518">
    <property type="entry name" value="Thiamin diphosphate-binding fold (THDP-binding)"/>
    <property type="match status" value="2"/>
</dbReference>
<name>A0A0B7GWP7_TREPH</name>
<comment type="cofactor">
    <cofactor evidence="12">
        <name>thiamine diphosphate</name>
        <dbReference type="ChEBI" id="CHEBI:58937"/>
    </cofactor>
    <text evidence="12">Binds 1 thiamine pyrophosphate per subunit. During the reaction, the substrate forms a covalent intermediate with the cofactor.</text>
</comment>
<dbReference type="InterPro" id="IPR029061">
    <property type="entry name" value="THDP-binding"/>
</dbReference>
<feature type="binding site" evidence="11">
    <location>
        <position position="261"/>
    </location>
    <ligand>
        <name>substrate</name>
    </ligand>
</feature>
<dbReference type="PANTHER" id="PTHR43522">
    <property type="entry name" value="TRANSKETOLASE"/>
    <property type="match status" value="1"/>
</dbReference>
<evidence type="ECO:0000313" key="18">
    <source>
        <dbReference type="EMBL" id="QEJ98853.1"/>
    </source>
</evidence>
<dbReference type="InterPro" id="IPR033247">
    <property type="entry name" value="Transketolase_fam"/>
</dbReference>
<dbReference type="InterPro" id="IPR005475">
    <property type="entry name" value="Transketolase-like_Pyr-bd"/>
</dbReference>
<evidence type="ECO:0000256" key="11">
    <source>
        <dbReference type="PIRSR" id="PIRSR605478-2"/>
    </source>
</evidence>
<protein>
    <recommendedName>
        <fullName evidence="3 9">Transketolase</fullName>
        <ecNumber evidence="3 9">2.2.1.1</ecNumber>
    </recommendedName>
</protein>
<dbReference type="GO" id="GO:0046872">
    <property type="term" value="F:metal ion binding"/>
    <property type="evidence" value="ECO:0007669"/>
    <property type="project" value="UniProtKB-KW"/>
</dbReference>
<evidence type="ECO:0000313" key="17">
    <source>
        <dbReference type="EMBL" id="CEM61046.1"/>
    </source>
</evidence>
<dbReference type="PROSITE" id="PS00802">
    <property type="entry name" value="TRANSKETOLASE_2"/>
    <property type="match status" value="1"/>
</dbReference>
<feature type="binding site" evidence="12">
    <location>
        <position position="158"/>
    </location>
    <ligand>
        <name>thiamine diphosphate</name>
        <dbReference type="ChEBI" id="CHEBI:58937"/>
    </ligand>
</feature>
<evidence type="ECO:0000256" key="1">
    <source>
        <dbReference type="ARBA" id="ARBA00007131"/>
    </source>
</evidence>
<evidence type="ECO:0000256" key="6">
    <source>
        <dbReference type="ARBA" id="ARBA00022842"/>
    </source>
</evidence>
<organism evidence="17 19">
    <name type="scientific">Treponema phagedenis</name>
    <dbReference type="NCBI Taxonomy" id="162"/>
    <lineage>
        <taxon>Bacteria</taxon>
        <taxon>Pseudomonadati</taxon>
        <taxon>Spirochaetota</taxon>
        <taxon>Spirochaetia</taxon>
        <taxon>Spirochaetales</taxon>
        <taxon>Treponemataceae</taxon>
        <taxon>Treponema</taxon>
    </lineage>
</organism>
<evidence type="ECO:0000256" key="5">
    <source>
        <dbReference type="ARBA" id="ARBA00022723"/>
    </source>
</evidence>
<feature type="binding site" evidence="12">
    <location>
        <begin position="116"/>
        <end position="118"/>
    </location>
    <ligand>
        <name>thiamine diphosphate</name>
        <dbReference type="ChEBI" id="CHEBI:58937"/>
    </ligand>
</feature>
<reference evidence="17" key="2">
    <citation type="submission" date="2015-01" db="EMBL/GenBank/DDBJ databases">
        <authorList>
            <person name="Xiang T."/>
            <person name="Song Y."/>
            <person name="Huang L."/>
            <person name="Wang B."/>
            <person name="Wu P."/>
        </authorList>
    </citation>
    <scope>NUCLEOTIDE SEQUENCE [LARGE SCALE GENOMIC DNA]</scope>
    <source>
        <strain evidence="17">V1</strain>
    </source>
</reference>
<dbReference type="AlphaFoldDB" id="A0A0B7GWP7"/>
<evidence type="ECO:0000313" key="19">
    <source>
        <dbReference type="Proteomes" id="UP000042527"/>
    </source>
</evidence>
<feature type="binding site" evidence="13">
    <location>
        <position position="157"/>
    </location>
    <ligand>
        <name>Mg(2+)</name>
        <dbReference type="ChEBI" id="CHEBI:18420"/>
    </ligand>
</feature>
<keyword evidence="5 13" id="KW-0479">Metal-binding</keyword>
<evidence type="ECO:0000256" key="14">
    <source>
        <dbReference type="PIRSR" id="PIRSR605478-5"/>
    </source>
</evidence>
<comment type="subunit">
    <text evidence="2 15">Homodimer.</text>
</comment>
<reference evidence="19" key="1">
    <citation type="submission" date="2015-01" db="EMBL/GenBank/DDBJ databases">
        <authorList>
            <person name="Manzoor Shahid"/>
            <person name="Zubair Saima"/>
        </authorList>
    </citation>
    <scope>NUCLEOTIDE SEQUENCE [LARGE SCALE GENOMIC DNA]</scope>
    <source>
        <strain evidence="19">V1</strain>
    </source>
</reference>
<dbReference type="NCBIfam" id="TIGR00232">
    <property type="entry name" value="tktlase_bact"/>
    <property type="match status" value="1"/>
</dbReference>
<dbReference type="CDD" id="cd02012">
    <property type="entry name" value="TPP_TK"/>
    <property type="match status" value="1"/>
</dbReference>
<feature type="site" description="Important for catalytic activity" evidence="14">
    <location>
        <position position="261"/>
    </location>
</feature>
<feature type="binding site" evidence="12">
    <location>
        <position position="68"/>
    </location>
    <ligand>
        <name>thiamine diphosphate</name>
        <dbReference type="ChEBI" id="CHEBI:58937"/>
    </ligand>
</feature>
<comment type="cofactor">
    <cofactor evidence="13">
        <name>Mg(2+)</name>
        <dbReference type="ChEBI" id="CHEBI:18420"/>
    </cofactor>
    <text evidence="13">Binds 1 Mg(2+) ion per subunit. Can also utilize other divalent metal cations, such as Ca(2+), Mn(2+) and Co(2+).</text>
</comment>
<evidence type="ECO:0000256" key="8">
    <source>
        <dbReference type="ARBA" id="ARBA00049473"/>
    </source>
</evidence>
<dbReference type="InterPro" id="IPR005474">
    <property type="entry name" value="Transketolase_N"/>
</dbReference>
<evidence type="ECO:0000256" key="7">
    <source>
        <dbReference type="ARBA" id="ARBA00023052"/>
    </source>
</evidence>
<dbReference type="Gene3D" id="3.40.50.970">
    <property type="match status" value="2"/>
</dbReference>
<dbReference type="InterPro" id="IPR020826">
    <property type="entry name" value="Transketolase_BS"/>
</dbReference>
<dbReference type="Pfam" id="PF02779">
    <property type="entry name" value="Transket_pyr"/>
    <property type="match status" value="1"/>
</dbReference>
<dbReference type="PROSITE" id="PS00801">
    <property type="entry name" value="TRANSKETOLASE_1"/>
    <property type="match status" value="1"/>
</dbReference>
<feature type="binding site" evidence="12">
    <location>
        <position position="261"/>
    </location>
    <ligand>
        <name>thiamine diphosphate</name>
        <dbReference type="ChEBI" id="CHEBI:58937"/>
    </ligand>
</feature>
<proteinExistence type="inferred from homology"/>
<evidence type="ECO:0000256" key="9">
    <source>
        <dbReference type="NCBIfam" id="TIGR00232"/>
    </source>
</evidence>
<dbReference type="FunFam" id="3.40.50.970:FF:000003">
    <property type="entry name" value="Transketolase"/>
    <property type="match status" value="1"/>
</dbReference>
<feature type="binding site" evidence="11">
    <location>
        <position position="521"/>
    </location>
    <ligand>
        <name>substrate</name>
    </ligand>
</feature>
<gene>
    <name evidence="17" type="primary">tkt</name>
    <name evidence="18" type="ORF">FUT82_13185</name>
    <name evidence="17" type="ORF">TPHV1_130084</name>
</gene>
<evidence type="ECO:0000256" key="12">
    <source>
        <dbReference type="PIRSR" id="PIRSR605478-3"/>
    </source>
</evidence>
<evidence type="ECO:0000259" key="16">
    <source>
        <dbReference type="SMART" id="SM00861"/>
    </source>
</evidence>
<feature type="binding site" evidence="11">
    <location>
        <position position="470"/>
    </location>
    <ligand>
        <name>substrate</name>
    </ligand>
</feature>
<dbReference type="Pfam" id="PF00456">
    <property type="entry name" value="Transketolase_N"/>
    <property type="match status" value="1"/>
</dbReference>
<dbReference type="GO" id="GO:0004802">
    <property type="term" value="F:transketolase activity"/>
    <property type="evidence" value="ECO:0007669"/>
    <property type="project" value="UniProtKB-UniRule"/>
</dbReference>
<evidence type="ECO:0000313" key="20">
    <source>
        <dbReference type="Proteomes" id="UP000323594"/>
    </source>
</evidence>
<comment type="catalytic activity">
    <reaction evidence="8 15">
        <text>D-sedoheptulose 7-phosphate + D-glyceraldehyde 3-phosphate = aldehydo-D-ribose 5-phosphate + D-xylulose 5-phosphate</text>
        <dbReference type="Rhea" id="RHEA:10508"/>
        <dbReference type="ChEBI" id="CHEBI:57483"/>
        <dbReference type="ChEBI" id="CHEBI:57737"/>
        <dbReference type="ChEBI" id="CHEBI:58273"/>
        <dbReference type="ChEBI" id="CHEBI:59776"/>
        <dbReference type="EC" id="2.2.1.1"/>
    </reaction>
</comment>
<feature type="site" description="Important for catalytic activity" evidence="14">
    <location>
        <position position="28"/>
    </location>
</feature>
<evidence type="ECO:0000256" key="15">
    <source>
        <dbReference type="RuleBase" id="RU004996"/>
    </source>
</evidence>
<feature type="active site" description="Proton donor" evidence="10">
    <location>
        <position position="412"/>
    </location>
</feature>
<dbReference type="OrthoDB" id="8732661at2"/>